<organism evidence="1 2">
    <name type="scientific">Polyangium mundeleinium</name>
    <dbReference type="NCBI Taxonomy" id="2995306"/>
    <lineage>
        <taxon>Bacteria</taxon>
        <taxon>Pseudomonadati</taxon>
        <taxon>Myxococcota</taxon>
        <taxon>Polyangia</taxon>
        <taxon>Polyangiales</taxon>
        <taxon>Polyangiaceae</taxon>
        <taxon>Polyangium</taxon>
    </lineage>
</organism>
<gene>
    <name evidence="1" type="ORF">POL67_02195</name>
</gene>
<evidence type="ECO:0008006" key="3">
    <source>
        <dbReference type="Google" id="ProtNLM"/>
    </source>
</evidence>
<name>A0ABT5EEA5_9BACT</name>
<dbReference type="EMBL" id="JAQNDO010000001">
    <property type="protein sequence ID" value="MDC0740138.1"/>
    <property type="molecule type" value="Genomic_DNA"/>
</dbReference>
<accession>A0ABT5EEA5</accession>
<keyword evidence="2" id="KW-1185">Reference proteome</keyword>
<evidence type="ECO:0000313" key="2">
    <source>
        <dbReference type="Proteomes" id="UP001221411"/>
    </source>
</evidence>
<evidence type="ECO:0000313" key="1">
    <source>
        <dbReference type="EMBL" id="MDC0740138.1"/>
    </source>
</evidence>
<dbReference type="Proteomes" id="UP001221411">
    <property type="component" value="Unassembled WGS sequence"/>
</dbReference>
<protein>
    <recommendedName>
        <fullName evidence="3">DNA primase/polymerase bifunctional N-terminal domain-containing protein</fullName>
    </recommendedName>
</protein>
<proteinExistence type="predicted"/>
<reference evidence="1 2" key="1">
    <citation type="submission" date="2022-11" db="EMBL/GenBank/DDBJ databases">
        <title>Minimal conservation of predation-associated metabolite biosynthetic gene clusters underscores biosynthetic potential of Myxococcota including descriptions for ten novel species: Archangium lansinium sp. nov., Myxococcus landrumus sp. nov., Nannocystis bai.</title>
        <authorList>
            <person name="Ahearne A."/>
            <person name="Stevens C."/>
            <person name="Dowd S."/>
        </authorList>
    </citation>
    <scope>NUCLEOTIDE SEQUENCE [LARGE SCALE GENOMIC DNA]</scope>
    <source>
        <strain evidence="1 2">RJM3</strain>
    </source>
</reference>
<sequence>MLVSVDTDAAGAAELVAGLVRVNVRDCLRSPTLRRALILRCRDRRDLLRYADDAKASPFKRDEWAAWSVNATRYGCVRANPNARKGDDPYLPGDDDAVVIDDCEGLTAMDLAALVLTEFPDELYAAITHPNGTTVAHAYLRLGPRGPTQRVWDPSVPAGMKAPTKPGWYDQDDTRMVRIEPLSHFLEAA</sequence>
<comment type="caution">
    <text evidence="1">The sequence shown here is derived from an EMBL/GenBank/DDBJ whole genome shotgun (WGS) entry which is preliminary data.</text>
</comment>
<dbReference type="RefSeq" id="WP_271915044.1">
    <property type="nucleotide sequence ID" value="NZ_JAQNDO010000001.1"/>
</dbReference>